<dbReference type="EMBL" id="JASPKZ010010686">
    <property type="protein sequence ID" value="KAJ9573686.1"/>
    <property type="molecule type" value="Genomic_DNA"/>
</dbReference>
<gene>
    <name evidence="3" type="ORF">L9F63_008956</name>
</gene>
<feature type="signal peptide" evidence="1">
    <location>
        <begin position="1"/>
        <end position="21"/>
    </location>
</feature>
<dbReference type="InterPro" id="IPR002557">
    <property type="entry name" value="Chitin-bd_dom"/>
</dbReference>
<proteinExistence type="predicted"/>
<dbReference type="PANTHER" id="PTHR22933:SF42">
    <property type="entry name" value="FI18455P1-RELATED"/>
    <property type="match status" value="1"/>
</dbReference>
<reference evidence="3" key="1">
    <citation type="journal article" date="2023" name="IScience">
        <title>Live-bearing cockroach genome reveals convergent evolutionary mechanisms linked to viviparity in insects and beyond.</title>
        <authorList>
            <person name="Fouks B."/>
            <person name="Harrison M.C."/>
            <person name="Mikhailova A.A."/>
            <person name="Marchal E."/>
            <person name="English S."/>
            <person name="Carruthers M."/>
            <person name="Jennings E.C."/>
            <person name="Chiamaka E.L."/>
            <person name="Frigard R.A."/>
            <person name="Pippel M."/>
            <person name="Attardo G.M."/>
            <person name="Benoit J.B."/>
            <person name="Bornberg-Bauer E."/>
            <person name="Tobe S.S."/>
        </authorList>
    </citation>
    <scope>NUCLEOTIDE SEQUENCE</scope>
    <source>
        <strain evidence="3">Stay&amp;Tobe</strain>
    </source>
</reference>
<feature type="chain" id="PRO_5042192255" description="Chitin-binding type-2 domain-containing protein" evidence="1">
    <location>
        <begin position="22"/>
        <end position="176"/>
    </location>
</feature>
<keyword evidence="4" id="KW-1185">Reference proteome</keyword>
<accession>A0AAD8E1K9</accession>
<dbReference type="AlphaFoldDB" id="A0AAD8E1K9"/>
<feature type="non-terminal residue" evidence="3">
    <location>
        <position position="176"/>
    </location>
</feature>
<dbReference type="PANTHER" id="PTHR22933">
    <property type="entry name" value="FI18007P1-RELATED"/>
    <property type="match status" value="1"/>
</dbReference>
<organism evidence="3 4">
    <name type="scientific">Diploptera punctata</name>
    <name type="common">Pacific beetle cockroach</name>
    <dbReference type="NCBI Taxonomy" id="6984"/>
    <lineage>
        <taxon>Eukaryota</taxon>
        <taxon>Metazoa</taxon>
        <taxon>Ecdysozoa</taxon>
        <taxon>Arthropoda</taxon>
        <taxon>Hexapoda</taxon>
        <taxon>Insecta</taxon>
        <taxon>Pterygota</taxon>
        <taxon>Neoptera</taxon>
        <taxon>Polyneoptera</taxon>
        <taxon>Dictyoptera</taxon>
        <taxon>Blattodea</taxon>
        <taxon>Blaberoidea</taxon>
        <taxon>Blaberidae</taxon>
        <taxon>Diplopterinae</taxon>
        <taxon>Diploptera</taxon>
    </lineage>
</organism>
<keyword evidence="1" id="KW-0732">Signal</keyword>
<evidence type="ECO:0000259" key="2">
    <source>
        <dbReference type="PROSITE" id="PS50940"/>
    </source>
</evidence>
<dbReference type="GO" id="GO:0008061">
    <property type="term" value="F:chitin binding"/>
    <property type="evidence" value="ECO:0007669"/>
    <property type="project" value="InterPro"/>
</dbReference>
<reference evidence="3" key="2">
    <citation type="submission" date="2023-05" db="EMBL/GenBank/DDBJ databases">
        <authorList>
            <person name="Fouks B."/>
        </authorList>
    </citation>
    <scope>NUCLEOTIDE SEQUENCE</scope>
    <source>
        <strain evidence="3">Stay&amp;Tobe</strain>
        <tissue evidence="3">Testes</tissue>
    </source>
</reference>
<dbReference type="InterPro" id="IPR036508">
    <property type="entry name" value="Chitin-bd_dom_sf"/>
</dbReference>
<dbReference type="SMART" id="SM00494">
    <property type="entry name" value="ChtBD2"/>
    <property type="match status" value="1"/>
</dbReference>
<sequence>MCSYLFLLFAAVLFCFAHGKAVEKRQAVFGHAPVAVHQFVQPVQVVKKLKEHEKGQDLSKVPGQAGVDYPIFHAVPPTNFHCGNVPAVPGIYANVETGCQAYHVCHDGREGHQGASFLCTNGTLFNQREFACDWWYNVNCGEAPTLYSLNLDPLKNPYAPKPKPEEAVIKFLRMVV</sequence>
<dbReference type="Proteomes" id="UP001233999">
    <property type="component" value="Unassembled WGS sequence"/>
</dbReference>
<dbReference type="Pfam" id="PF01607">
    <property type="entry name" value="CBM_14"/>
    <property type="match status" value="1"/>
</dbReference>
<feature type="domain" description="Chitin-binding type-2" evidence="2">
    <location>
        <begin position="79"/>
        <end position="142"/>
    </location>
</feature>
<protein>
    <recommendedName>
        <fullName evidence="2">Chitin-binding type-2 domain-containing protein</fullName>
    </recommendedName>
</protein>
<dbReference type="Gene3D" id="2.170.140.10">
    <property type="entry name" value="Chitin binding domain"/>
    <property type="match status" value="1"/>
</dbReference>
<name>A0AAD8E1K9_DIPPU</name>
<evidence type="ECO:0000313" key="4">
    <source>
        <dbReference type="Proteomes" id="UP001233999"/>
    </source>
</evidence>
<comment type="caution">
    <text evidence="3">The sequence shown here is derived from an EMBL/GenBank/DDBJ whole genome shotgun (WGS) entry which is preliminary data.</text>
</comment>
<evidence type="ECO:0000256" key="1">
    <source>
        <dbReference type="SAM" id="SignalP"/>
    </source>
</evidence>
<dbReference type="SUPFAM" id="SSF57625">
    <property type="entry name" value="Invertebrate chitin-binding proteins"/>
    <property type="match status" value="1"/>
</dbReference>
<evidence type="ECO:0000313" key="3">
    <source>
        <dbReference type="EMBL" id="KAJ9573686.1"/>
    </source>
</evidence>
<dbReference type="InterPro" id="IPR052976">
    <property type="entry name" value="Scoloptoxin-like"/>
</dbReference>
<dbReference type="GO" id="GO:0005576">
    <property type="term" value="C:extracellular region"/>
    <property type="evidence" value="ECO:0007669"/>
    <property type="project" value="InterPro"/>
</dbReference>
<dbReference type="PROSITE" id="PS50940">
    <property type="entry name" value="CHIT_BIND_II"/>
    <property type="match status" value="1"/>
</dbReference>